<evidence type="ECO:0000259" key="11">
    <source>
        <dbReference type="PROSITE" id="PS50972"/>
    </source>
</evidence>
<dbReference type="InterPro" id="IPR011005">
    <property type="entry name" value="Dihydropteroate_synth-like_sf"/>
</dbReference>
<dbReference type="AlphaFoldDB" id="A0A4V2RX46"/>
<evidence type="ECO:0000256" key="8">
    <source>
        <dbReference type="ARBA" id="ARBA00022909"/>
    </source>
</evidence>
<evidence type="ECO:0000256" key="6">
    <source>
        <dbReference type="ARBA" id="ARBA00022723"/>
    </source>
</evidence>
<accession>A0A4V2RX46</accession>
<dbReference type="PROSITE" id="PS00793">
    <property type="entry name" value="DHPS_2"/>
    <property type="match status" value="1"/>
</dbReference>
<feature type="region of interest" description="Disordered" evidence="10">
    <location>
        <begin position="1"/>
        <end position="40"/>
    </location>
</feature>
<comment type="similarity">
    <text evidence="9">Belongs to the DHPS family.</text>
</comment>
<feature type="compositionally biased region" description="Low complexity" evidence="10">
    <location>
        <begin position="15"/>
        <end position="25"/>
    </location>
</feature>
<dbReference type="GO" id="GO:0046872">
    <property type="term" value="F:metal ion binding"/>
    <property type="evidence" value="ECO:0007669"/>
    <property type="project" value="UniProtKB-KW"/>
</dbReference>
<comment type="caution">
    <text evidence="12">The sequence shown here is derived from an EMBL/GenBank/DDBJ whole genome shotgun (WGS) entry which is preliminary data.</text>
</comment>
<keyword evidence="7 9" id="KW-0460">Magnesium</keyword>
<dbReference type="EC" id="2.5.1.15" evidence="4 9"/>
<comment type="catalytic activity">
    <reaction evidence="1">
        <text>(7,8-dihydropterin-6-yl)methyl diphosphate + 4-aminobenzoate = 7,8-dihydropteroate + diphosphate</text>
        <dbReference type="Rhea" id="RHEA:19949"/>
        <dbReference type="ChEBI" id="CHEBI:17836"/>
        <dbReference type="ChEBI" id="CHEBI:17839"/>
        <dbReference type="ChEBI" id="CHEBI:33019"/>
        <dbReference type="ChEBI" id="CHEBI:72950"/>
        <dbReference type="EC" id="2.5.1.15"/>
    </reaction>
</comment>
<feature type="domain" description="Pterin-binding" evidence="11">
    <location>
        <begin position="48"/>
        <end position="301"/>
    </location>
</feature>
<dbReference type="Pfam" id="PF00809">
    <property type="entry name" value="Pterin_bind"/>
    <property type="match status" value="1"/>
</dbReference>
<dbReference type="CDD" id="cd00739">
    <property type="entry name" value="DHPS"/>
    <property type="match status" value="1"/>
</dbReference>
<comment type="function">
    <text evidence="9">Catalyzes the condensation of para-aminobenzoate (pABA) with 6-hydroxymethyl-7,8-dihydropterin diphosphate (DHPt-PP) to form 7,8-dihydropteroate (H2Pte), the immediate precursor of folate derivatives.</text>
</comment>
<evidence type="ECO:0000256" key="9">
    <source>
        <dbReference type="RuleBase" id="RU361205"/>
    </source>
</evidence>
<evidence type="ECO:0000313" key="12">
    <source>
        <dbReference type="EMBL" id="TCO11795.1"/>
    </source>
</evidence>
<evidence type="ECO:0000256" key="1">
    <source>
        <dbReference type="ARBA" id="ARBA00000012"/>
    </source>
</evidence>
<dbReference type="InterPro" id="IPR006390">
    <property type="entry name" value="DHP_synth_dom"/>
</dbReference>
<evidence type="ECO:0000256" key="10">
    <source>
        <dbReference type="SAM" id="MobiDB-lite"/>
    </source>
</evidence>
<organism evidence="12 13">
    <name type="scientific">Camelimonas lactis</name>
    <dbReference type="NCBI Taxonomy" id="659006"/>
    <lineage>
        <taxon>Bacteria</taxon>
        <taxon>Pseudomonadati</taxon>
        <taxon>Pseudomonadota</taxon>
        <taxon>Alphaproteobacteria</taxon>
        <taxon>Hyphomicrobiales</taxon>
        <taxon>Chelatococcaceae</taxon>
        <taxon>Camelimonas</taxon>
    </lineage>
</organism>
<dbReference type="SUPFAM" id="SSF51717">
    <property type="entry name" value="Dihydropteroate synthetase-like"/>
    <property type="match status" value="1"/>
</dbReference>
<keyword evidence="8 9" id="KW-0289">Folate biosynthesis</keyword>
<dbReference type="EMBL" id="SLWL01000011">
    <property type="protein sequence ID" value="TCO11795.1"/>
    <property type="molecule type" value="Genomic_DNA"/>
</dbReference>
<dbReference type="NCBIfam" id="TIGR01496">
    <property type="entry name" value="DHPS"/>
    <property type="match status" value="1"/>
</dbReference>
<dbReference type="GO" id="GO:0004156">
    <property type="term" value="F:dihydropteroate synthase activity"/>
    <property type="evidence" value="ECO:0007669"/>
    <property type="project" value="UniProtKB-EC"/>
</dbReference>
<dbReference type="PROSITE" id="PS00792">
    <property type="entry name" value="DHPS_1"/>
    <property type="match status" value="1"/>
</dbReference>
<keyword evidence="6 9" id="KW-0479">Metal-binding</keyword>
<evidence type="ECO:0000313" key="13">
    <source>
        <dbReference type="Proteomes" id="UP000294881"/>
    </source>
</evidence>
<protein>
    <recommendedName>
        <fullName evidence="4 9">Dihydropteroate synthase</fullName>
        <shortName evidence="9">DHPS</shortName>
        <ecNumber evidence="4 9">2.5.1.15</ecNumber>
    </recommendedName>
    <alternativeName>
        <fullName evidence="9">Dihydropteroate pyrophosphorylase</fullName>
    </alternativeName>
</protein>
<comment type="pathway">
    <text evidence="3 9">Cofactor biosynthesis; tetrahydrofolate biosynthesis; 7,8-dihydrofolate from 2-amino-4-hydroxy-6-hydroxymethyl-7,8-dihydropteridine diphosphate and 4-aminobenzoate: step 1/2.</text>
</comment>
<dbReference type="Gene3D" id="3.20.20.20">
    <property type="entry name" value="Dihydropteroate synthase-like"/>
    <property type="match status" value="1"/>
</dbReference>
<dbReference type="InterPro" id="IPR000489">
    <property type="entry name" value="Pterin-binding_dom"/>
</dbReference>
<evidence type="ECO:0000256" key="2">
    <source>
        <dbReference type="ARBA" id="ARBA00001946"/>
    </source>
</evidence>
<name>A0A4V2RX46_9HYPH</name>
<sequence length="321" mass="33564">MTEPHPSAAPDRTEAPAAARGGAARLLDRVRPRPGSGADAAWRRDRLPLLMGVLNVTPDSFSDGGRFNAPQTAAEHACAMARDGADIIDIGGESTRPGHAPTPADEEIARVVPAIRAAAAAMADAALPVAISIDTWKAPVASASLAAGANIVNDIWGLQRDPDIARVAAEHDAGVVIMHNADAPEPDADVMDLFRRFFDRSLAIAARAGVRDDRIVLDIGFGFGAARAQHLHAIRRLPELRAAYGLPVLVGVSRKSTIGLLTGREVADRLAGSLAGHTLALAFGADVIRVHDVAAHRDALRIVQGVMAPELALAAAMERGE</sequence>
<evidence type="ECO:0000256" key="5">
    <source>
        <dbReference type="ARBA" id="ARBA00022679"/>
    </source>
</evidence>
<dbReference type="UniPathway" id="UPA00077">
    <property type="reaction ID" value="UER00156"/>
</dbReference>
<keyword evidence="5 9" id="KW-0808">Transferase</keyword>
<dbReference type="GO" id="GO:0046654">
    <property type="term" value="P:tetrahydrofolate biosynthetic process"/>
    <property type="evidence" value="ECO:0007669"/>
    <property type="project" value="UniProtKB-UniPathway"/>
</dbReference>
<evidence type="ECO:0000256" key="4">
    <source>
        <dbReference type="ARBA" id="ARBA00012458"/>
    </source>
</evidence>
<proteinExistence type="inferred from homology"/>
<dbReference type="PROSITE" id="PS50972">
    <property type="entry name" value="PTERIN_BINDING"/>
    <property type="match status" value="1"/>
</dbReference>
<dbReference type="InterPro" id="IPR045031">
    <property type="entry name" value="DHP_synth-like"/>
</dbReference>
<dbReference type="OrthoDB" id="9811744at2"/>
<dbReference type="GO" id="GO:0046656">
    <property type="term" value="P:folic acid biosynthetic process"/>
    <property type="evidence" value="ECO:0007669"/>
    <property type="project" value="UniProtKB-KW"/>
</dbReference>
<dbReference type="GO" id="GO:0005829">
    <property type="term" value="C:cytosol"/>
    <property type="evidence" value="ECO:0007669"/>
    <property type="project" value="TreeGrafter"/>
</dbReference>
<dbReference type="PANTHER" id="PTHR20941">
    <property type="entry name" value="FOLATE SYNTHESIS PROTEINS"/>
    <property type="match status" value="1"/>
</dbReference>
<comment type="cofactor">
    <cofactor evidence="2 9">
        <name>Mg(2+)</name>
        <dbReference type="ChEBI" id="CHEBI:18420"/>
    </cofactor>
</comment>
<gene>
    <name evidence="12" type="ORF">EV666_11170</name>
</gene>
<keyword evidence="13" id="KW-1185">Reference proteome</keyword>
<evidence type="ECO:0000256" key="7">
    <source>
        <dbReference type="ARBA" id="ARBA00022842"/>
    </source>
</evidence>
<reference evidence="12 13" key="1">
    <citation type="submission" date="2019-03" db="EMBL/GenBank/DDBJ databases">
        <title>Genomic Encyclopedia of Type Strains, Phase IV (KMG-IV): sequencing the most valuable type-strain genomes for metagenomic binning, comparative biology and taxonomic classification.</title>
        <authorList>
            <person name="Goeker M."/>
        </authorList>
    </citation>
    <scope>NUCLEOTIDE SEQUENCE [LARGE SCALE GENOMIC DNA]</scope>
    <source>
        <strain evidence="12 13">DSM 22958</strain>
    </source>
</reference>
<dbReference type="PANTHER" id="PTHR20941:SF1">
    <property type="entry name" value="FOLIC ACID SYNTHESIS PROTEIN FOL1"/>
    <property type="match status" value="1"/>
</dbReference>
<evidence type="ECO:0000256" key="3">
    <source>
        <dbReference type="ARBA" id="ARBA00004763"/>
    </source>
</evidence>
<dbReference type="Proteomes" id="UP000294881">
    <property type="component" value="Unassembled WGS sequence"/>
</dbReference>